<dbReference type="PANTHER" id="PTHR12228">
    <property type="entry name" value="TRANSCRIPTION INITIATION FACTOR TFIID 55 KD SUBUNIT-RELATED"/>
    <property type="match status" value="1"/>
</dbReference>
<sequence>MEPMNNVQYTSEPTSDEFEAEGQFIMRVPEDRAETIHEAIRDGNVHKKLSIALKEDLRQGQVWLDGSMLYTKLVDLPSIVESYKTTDKKNFYKTADISQMLICTEKPEEIECKSSESEEEAANKQPQTYMYPHGITRPLKIPAGLQRRCSLM</sequence>
<evidence type="ECO:0000256" key="2">
    <source>
        <dbReference type="ARBA" id="ARBA00009368"/>
    </source>
</evidence>
<keyword evidence="5" id="KW-0539">Nucleus</keyword>
<dbReference type="InterPro" id="IPR006751">
    <property type="entry name" value="TAFII55_prot_cons_reg"/>
</dbReference>
<dbReference type="PhylomeDB" id="B4HDG5"/>
<organism evidence="8">
    <name type="scientific">Drosophila persimilis</name>
    <name type="common">Fruit fly</name>
    <dbReference type="NCBI Taxonomy" id="7234"/>
    <lineage>
        <taxon>Eukaryota</taxon>
        <taxon>Metazoa</taxon>
        <taxon>Ecdysozoa</taxon>
        <taxon>Arthropoda</taxon>
        <taxon>Hexapoda</taxon>
        <taxon>Insecta</taxon>
        <taxon>Pterygota</taxon>
        <taxon>Neoptera</taxon>
        <taxon>Endopterygota</taxon>
        <taxon>Diptera</taxon>
        <taxon>Brachycera</taxon>
        <taxon>Muscomorpha</taxon>
        <taxon>Ephydroidea</taxon>
        <taxon>Drosophilidae</taxon>
        <taxon>Drosophila</taxon>
        <taxon>Sophophora</taxon>
    </lineage>
</organism>
<evidence type="ECO:0000259" key="6">
    <source>
        <dbReference type="SMART" id="SM01370"/>
    </source>
</evidence>
<dbReference type="InterPro" id="IPR037817">
    <property type="entry name" value="TAF7"/>
</dbReference>
<dbReference type="PANTHER" id="PTHR12228:SF0">
    <property type="entry name" value="TATA-BOX BINDING PROTEIN ASSOCIATED FACTOR 7"/>
    <property type="match status" value="1"/>
</dbReference>
<accession>B4HDG5</accession>
<evidence type="ECO:0000313" key="7">
    <source>
        <dbReference type="EMBL" id="EDW27189.1"/>
    </source>
</evidence>
<dbReference type="HOGENOM" id="CLU_037860_3_1_1"/>
<comment type="subcellular location">
    <subcellularLocation>
        <location evidence="1">Nucleus</location>
    </subcellularLocation>
</comment>
<dbReference type="AlphaFoldDB" id="B4HDG5"/>
<dbReference type="Proteomes" id="UP000008744">
    <property type="component" value="Unassembled WGS sequence"/>
</dbReference>
<dbReference type="OMA" id="EPDLNVF"/>
<evidence type="ECO:0000256" key="3">
    <source>
        <dbReference type="ARBA" id="ARBA00023015"/>
    </source>
</evidence>
<feature type="domain" description="TAFII55 protein conserved region" evidence="6">
    <location>
        <begin position="20"/>
        <end position="149"/>
    </location>
</feature>
<protein>
    <submittedName>
        <fullName evidence="7">GL13294</fullName>
    </submittedName>
</protein>
<evidence type="ECO:0000256" key="1">
    <source>
        <dbReference type="ARBA" id="ARBA00004123"/>
    </source>
</evidence>
<keyword evidence="4" id="KW-0804">Transcription</keyword>
<comment type="similarity">
    <text evidence="2">Belongs to the TAF7 family.</text>
</comment>
<dbReference type="CDD" id="cd08047">
    <property type="entry name" value="TAF7"/>
    <property type="match status" value="1"/>
</dbReference>
<dbReference type="STRING" id="7234.B4HDG5"/>
<evidence type="ECO:0000256" key="5">
    <source>
        <dbReference type="ARBA" id="ARBA00023242"/>
    </source>
</evidence>
<dbReference type="GO" id="GO:0016251">
    <property type="term" value="F:RNA polymerase II general transcription initiation factor activity"/>
    <property type="evidence" value="ECO:0007669"/>
    <property type="project" value="TreeGrafter"/>
</dbReference>
<keyword evidence="8" id="KW-1185">Reference proteome</keyword>
<gene>
    <name evidence="7" type="primary">Dper\GL13294</name>
    <name evidence="7" type="ORF">Dper_GL13294</name>
</gene>
<dbReference type="Pfam" id="PF04658">
    <property type="entry name" value="TAFII55_N"/>
    <property type="match status" value="1"/>
</dbReference>
<dbReference type="EMBL" id="CH480269">
    <property type="protein sequence ID" value="EDW27189.1"/>
    <property type="molecule type" value="Genomic_DNA"/>
</dbReference>
<dbReference type="KEGG" id="dpe:6603949"/>
<keyword evidence="3" id="KW-0805">Transcription regulation</keyword>
<reference evidence="7 8" key="1">
    <citation type="journal article" date="2007" name="Nature">
        <title>Evolution of genes and genomes on the Drosophila phylogeny.</title>
        <authorList>
            <consortium name="Drosophila 12 Genomes Consortium"/>
            <person name="Clark A.G."/>
            <person name="Eisen M.B."/>
            <person name="Smith D.R."/>
            <person name="Bergman C.M."/>
            <person name="Oliver B."/>
            <person name="Markow T.A."/>
            <person name="Kaufman T.C."/>
            <person name="Kellis M."/>
            <person name="Gelbart W."/>
            <person name="Iyer V.N."/>
            <person name="Pollard D.A."/>
            <person name="Sackton T.B."/>
            <person name="Larracuente A.M."/>
            <person name="Singh N.D."/>
            <person name="Abad J.P."/>
            <person name="Abt D.N."/>
            <person name="Adryan B."/>
            <person name="Aguade M."/>
            <person name="Akashi H."/>
            <person name="Anderson W.W."/>
            <person name="Aquadro C.F."/>
            <person name="Ardell D.H."/>
            <person name="Arguello R."/>
            <person name="Artieri C.G."/>
            <person name="Barbash D.A."/>
            <person name="Barker D."/>
            <person name="Barsanti P."/>
            <person name="Batterham P."/>
            <person name="Batzoglou S."/>
            <person name="Begun D."/>
            <person name="Bhutkar A."/>
            <person name="Blanco E."/>
            <person name="Bosak S.A."/>
            <person name="Bradley R.K."/>
            <person name="Brand A.D."/>
            <person name="Brent M.R."/>
            <person name="Brooks A.N."/>
            <person name="Brown R.H."/>
            <person name="Butlin R.K."/>
            <person name="Caggese C."/>
            <person name="Calvi B.R."/>
            <person name="Bernardo de Carvalho A."/>
            <person name="Caspi A."/>
            <person name="Castrezana S."/>
            <person name="Celniker S.E."/>
            <person name="Chang J.L."/>
            <person name="Chapple C."/>
            <person name="Chatterji S."/>
            <person name="Chinwalla A."/>
            <person name="Civetta A."/>
            <person name="Clifton S.W."/>
            <person name="Comeron J.M."/>
            <person name="Costello J.C."/>
            <person name="Coyne J.A."/>
            <person name="Daub J."/>
            <person name="David R.G."/>
            <person name="Delcher A.L."/>
            <person name="Delehaunty K."/>
            <person name="Do C.B."/>
            <person name="Ebling H."/>
            <person name="Edwards K."/>
            <person name="Eickbush T."/>
            <person name="Evans J.D."/>
            <person name="Filipski A."/>
            <person name="Findeiss S."/>
            <person name="Freyhult E."/>
            <person name="Fulton L."/>
            <person name="Fulton R."/>
            <person name="Garcia A.C."/>
            <person name="Gardiner A."/>
            <person name="Garfield D.A."/>
            <person name="Garvin B.E."/>
            <person name="Gibson G."/>
            <person name="Gilbert D."/>
            <person name="Gnerre S."/>
            <person name="Godfrey J."/>
            <person name="Good R."/>
            <person name="Gotea V."/>
            <person name="Gravely B."/>
            <person name="Greenberg A.J."/>
            <person name="Griffiths-Jones S."/>
            <person name="Gross S."/>
            <person name="Guigo R."/>
            <person name="Gustafson E.A."/>
            <person name="Haerty W."/>
            <person name="Hahn M.W."/>
            <person name="Halligan D.L."/>
            <person name="Halpern A.L."/>
            <person name="Halter G.M."/>
            <person name="Han M.V."/>
            <person name="Heger A."/>
            <person name="Hillier L."/>
            <person name="Hinrichs A.S."/>
            <person name="Holmes I."/>
            <person name="Hoskins R.A."/>
            <person name="Hubisz M.J."/>
            <person name="Hultmark D."/>
            <person name="Huntley M.A."/>
            <person name="Jaffe D.B."/>
            <person name="Jagadeeshan S."/>
            <person name="Jeck W.R."/>
            <person name="Johnson J."/>
            <person name="Jones C.D."/>
            <person name="Jordan W.C."/>
            <person name="Karpen G.H."/>
            <person name="Kataoka E."/>
            <person name="Keightley P.D."/>
            <person name="Kheradpour P."/>
            <person name="Kirkness E.F."/>
            <person name="Koerich L.B."/>
            <person name="Kristiansen K."/>
            <person name="Kudrna D."/>
            <person name="Kulathinal R.J."/>
            <person name="Kumar S."/>
            <person name="Kwok R."/>
            <person name="Lander E."/>
            <person name="Langley C.H."/>
            <person name="Lapoint R."/>
            <person name="Lazzaro B.P."/>
            <person name="Lee S.J."/>
            <person name="Levesque L."/>
            <person name="Li R."/>
            <person name="Lin C.F."/>
            <person name="Lin M.F."/>
            <person name="Lindblad-Toh K."/>
            <person name="Llopart A."/>
            <person name="Long M."/>
            <person name="Low L."/>
            <person name="Lozovsky E."/>
            <person name="Lu J."/>
            <person name="Luo M."/>
            <person name="Machado C.A."/>
            <person name="Makalowski W."/>
            <person name="Marzo M."/>
            <person name="Matsuda M."/>
            <person name="Matzkin L."/>
            <person name="McAllister B."/>
            <person name="McBride C.S."/>
            <person name="McKernan B."/>
            <person name="McKernan K."/>
            <person name="Mendez-Lago M."/>
            <person name="Minx P."/>
            <person name="Mollenhauer M.U."/>
            <person name="Montooth K."/>
            <person name="Mount S.M."/>
            <person name="Mu X."/>
            <person name="Myers E."/>
            <person name="Negre B."/>
            <person name="Newfeld S."/>
            <person name="Nielsen R."/>
            <person name="Noor M.A."/>
            <person name="O'Grady P."/>
            <person name="Pachter L."/>
            <person name="Papaceit M."/>
            <person name="Parisi M.J."/>
            <person name="Parisi M."/>
            <person name="Parts L."/>
            <person name="Pedersen J.S."/>
            <person name="Pesole G."/>
            <person name="Phillippy A.M."/>
            <person name="Ponting C.P."/>
            <person name="Pop M."/>
            <person name="Porcelli D."/>
            <person name="Powell J.R."/>
            <person name="Prohaska S."/>
            <person name="Pruitt K."/>
            <person name="Puig M."/>
            <person name="Quesneville H."/>
            <person name="Ram K.R."/>
            <person name="Rand D."/>
            <person name="Rasmussen M.D."/>
            <person name="Reed L.K."/>
            <person name="Reenan R."/>
            <person name="Reily A."/>
            <person name="Remington K.A."/>
            <person name="Rieger T.T."/>
            <person name="Ritchie M.G."/>
            <person name="Robin C."/>
            <person name="Rogers Y.H."/>
            <person name="Rohde C."/>
            <person name="Rozas J."/>
            <person name="Rubenfield M.J."/>
            <person name="Ruiz A."/>
            <person name="Russo S."/>
            <person name="Salzberg S.L."/>
            <person name="Sanchez-Gracia A."/>
            <person name="Saranga D.J."/>
            <person name="Sato H."/>
            <person name="Schaeffer S.W."/>
            <person name="Schatz M.C."/>
            <person name="Schlenke T."/>
            <person name="Schwartz R."/>
            <person name="Segarra C."/>
            <person name="Singh R.S."/>
            <person name="Sirot L."/>
            <person name="Sirota M."/>
            <person name="Sisneros N.B."/>
            <person name="Smith C.D."/>
            <person name="Smith T.F."/>
            <person name="Spieth J."/>
            <person name="Stage D.E."/>
            <person name="Stark A."/>
            <person name="Stephan W."/>
            <person name="Strausberg R.L."/>
            <person name="Strempel S."/>
            <person name="Sturgill D."/>
            <person name="Sutton G."/>
            <person name="Sutton G.G."/>
            <person name="Tao W."/>
            <person name="Teichmann S."/>
            <person name="Tobari Y.N."/>
            <person name="Tomimura Y."/>
            <person name="Tsolas J.M."/>
            <person name="Valente V.L."/>
            <person name="Venter E."/>
            <person name="Venter J.C."/>
            <person name="Vicario S."/>
            <person name="Vieira F.G."/>
            <person name="Vilella A.J."/>
            <person name="Villasante A."/>
            <person name="Walenz B."/>
            <person name="Wang J."/>
            <person name="Wasserman M."/>
            <person name="Watts T."/>
            <person name="Wilson D."/>
            <person name="Wilson R.K."/>
            <person name="Wing R.A."/>
            <person name="Wolfner M.F."/>
            <person name="Wong A."/>
            <person name="Wong G.K."/>
            <person name="Wu C.I."/>
            <person name="Wu G."/>
            <person name="Yamamoto D."/>
            <person name="Yang H.P."/>
            <person name="Yang S.P."/>
            <person name="Yorke J.A."/>
            <person name="Yoshida K."/>
            <person name="Zdobnov E."/>
            <person name="Zhang P."/>
            <person name="Zhang Y."/>
            <person name="Zimin A.V."/>
            <person name="Baldwin J."/>
            <person name="Abdouelleil A."/>
            <person name="Abdulkadir J."/>
            <person name="Abebe A."/>
            <person name="Abera B."/>
            <person name="Abreu J."/>
            <person name="Acer S.C."/>
            <person name="Aftuck L."/>
            <person name="Alexander A."/>
            <person name="An P."/>
            <person name="Anderson E."/>
            <person name="Anderson S."/>
            <person name="Arachi H."/>
            <person name="Azer M."/>
            <person name="Bachantsang P."/>
            <person name="Barry A."/>
            <person name="Bayul T."/>
            <person name="Berlin A."/>
            <person name="Bessette D."/>
            <person name="Bloom T."/>
            <person name="Blye J."/>
            <person name="Boguslavskiy L."/>
            <person name="Bonnet C."/>
            <person name="Boukhgalter B."/>
            <person name="Bourzgui I."/>
            <person name="Brown A."/>
            <person name="Cahill P."/>
            <person name="Channer S."/>
            <person name="Cheshatsang Y."/>
            <person name="Chuda L."/>
            <person name="Citroen M."/>
            <person name="Collymore A."/>
            <person name="Cooke P."/>
            <person name="Costello M."/>
            <person name="D'Aco K."/>
            <person name="Daza R."/>
            <person name="De Haan G."/>
            <person name="DeGray S."/>
            <person name="DeMaso C."/>
            <person name="Dhargay N."/>
            <person name="Dooley K."/>
            <person name="Dooley E."/>
            <person name="Doricent M."/>
            <person name="Dorje P."/>
            <person name="Dorjee K."/>
            <person name="Dupes A."/>
            <person name="Elong R."/>
            <person name="Falk J."/>
            <person name="Farina A."/>
            <person name="Faro S."/>
            <person name="Ferguson D."/>
            <person name="Fisher S."/>
            <person name="Foley C.D."/>
            <person name="Franke A."/>
            <person name="Friedrich D."/>
            <person name="Gadbois L."/>
            <person name="Gearin G."/>
            <person name="Gearin C.R."/>
            <person name="Giannoukos G."/>
            <person name="Goode T."/>
            <person name="Graham J."/>
            <person name="Grandbois E."/>
            <person name="Grewal S."/>
            <person name="Gyaltsen K."/>
            <person name="Hafez N."/>
            <person name="Hagos B."/>
            <person name="Hall J."/>
            <person name="Henson C."/>
            <person name="Hollinger A."/>
            <person name="Honan T."/>
            <person name="Huard M.D."/>
            <person name="Hughes L."/>
            <person name="Hurhula B."/>
            <person name="Husby M.E."/>
            <person name="Kamat A."/>
            <person name="Kanga B."/>
            <person name="Kashin S."/>
            <person name="Khazanovich D."/>
            <person name="Kisner P."/>
            <person name="Lance K."/>
            <person name="Lara M."/>
            <person name="Lee W."/>
            <person name="Lennon N."/>
            <person name="Letendre F."/>
            <person name="LeVine R."/>
            <person name="Lipovsky A."/>
            <person name="Liu X."/>
            <person name="Liu J."/>
            <person name="Liu S."/>
            <person name="Lokyitsang T."/>
            <person name="Lokyitsang Y."/>
            <person name="Lubonja R."/>
            <person name="Lui A."/>
            <person name="MacDonald P."/>
            <person name="Magnisalis V."/>
            <person name="Maru K."/>
            <person name="Matthews C."/>
            <person name="McCusker W."/>
            <person name="McDonough S."/>
            <person name="Mehta T."/>
            <person name="Meldrim J."/>
            <person name="Meneus L."/>
            <person name="Mihai O."/>
            <person name="Mihalev A."/>
            <person name="Mihova T."/>
            <person name="Mittelman R."/>
            <person name="Mlenga V."/>
            <person name="Montmayeur A."/>
            <person name="Mulrain L."/>
            <person name="Navidi A."/>
            <person name="Naylor J."/>
            <person name="Negash T."/>
            <person name="Nguyen T."/>
            <person name="Nguyen N."/>
            <person name="Nicol R."/>
            <person name="Norbu C."/>
            <person name="Norbu N."/>
            <person name="Novod N."/>
            <person name="O'Neill B."/>
            <person name="Osman S."/>
            <person name="Markiewicz E."/>
            <person name="Oyono O.L."/>
            <person name="Patti C."/>
            <person name="Phunkhang P."/>
            <person name="Pierre F."/>
            <person name="Priest M."/>
            <person name="Raghuraman S."/>
            <person name="Rege F."/>
            <person name="Reyes R."/>
            <person name="Rise C."/>
            <person name="Rogov P."/>
            <person name="Ross K."/>
            <person name="Ryan E."/>
            <person name="Settipalli S."/>
            <person name="Shea T."/>
            <person name="Sherpa N."/>
            <person name="Shi L."/>
            <person name="Shih D."/>
            <person name="Sparrow T."/>
            <person name="Spaulding J."/>
            <person name="Stalker J."/>
            <person name="Stange-Thomann N."/>
            <person name="Stavropoulos S."/>
            <person name="Stone C."/>
            <person name="Strader C."/>
            <person name="Tesfaye S."/>
            <person name="Thomson T."/>
            <person name="Thoulutsang Y."/>
            <person name="Thoulutsang D."/>
            <person name="Topham K."/>
            <person name="Topping I."/>
            <person name="Tsamla T."/>
            <person name="Vassiliev H."/>
            <person name="Vo A."/>
            <person name="Wangchuk T."/>
            <person name="Wangdi T."/>
            <person name="Weiand M."/>
            <person name="Wilkinson J."/>
            <person name="Wilson A."/>
            <person name="Yadav S."/>
            <person name="Young G."/>
            <person name="Yu Q."/>
            <person name="Zembek L."/>
            <person name="Zhong D."/>
            <person name="Zimmer A."/>
            <person name="Zwirko Z."/>
            <person name="Jaffe D.B."/>
            <person name="Alvarez P."/>
            <person name="Brockman W."/>
            <person name="Butler J."/>
            <person name="Chin C."/>
            <person name="Gnerre S."/>
            <person name="Grabherr M."/>
            <person name="Kleber M."/>
            <person name="Mauceli E."/>
            <person name="MacCallum I."/>
        </authorList>
    </citation>
    <scope>NUCLEOTIDE SEQUENCE [LARGE SCALE GENOMIC DNA]</scope>
    <source>
        <strain evidence="8">MSH-3 / Tucson 14011-0111.49</strain>
    </source>
</reference>
<dbReference type="GO" id="GO:0005669">
    <property type="term" value="C:transcription factor TFIID complex"/>
    <property type="evidence" value="ECO:0007669"/>
    <property type="project" value="InterPro"/>
</dbReference>
<dbReference type="SMART" id="SM01370">
    <property type="entry name" value="TAFII55_N"/>
    <property type="match status" value="1"/>
</dbReference>
<proteinExistence type="inferred from homology"/>
<dbReference type="GO" id="GO:0051123">
    <property type="term" value="P:RNA polymerase II preinitiation complex assembly"/>
    <property type="evidence" value="ECO:0007669"/>
    <property type="project" value="TreeGrafter"/>
</dbReference>
<name>B4HDG5_DROPE</name>
<dbReference type="eggNOG" id="KOG4011">
    <property type="taxonomic scope" value="Eukaryota"/>
</dbReference>
<dbReference type="OrthoDB" id="153872at2759"/>
<evidence type="ECO:0000256" key="4">
    <source>
        <dbReference type="ARBA" id="ARBA00023163"/>
    </source>
</evidence>
<evidence type="ECO:0000313" key="8">
    <source>
        <dbReference type="Proteomes" id="UP000008744"/>
    </source>
</evidence>